<keyword evidence="4 5" id="KW-0472">Membrane</keyword>
<evidence type="ECO:0000256" key="1">
    <source>
        <dbReference type="ARBA" id="ARBA00004141"/>
    </source>
</evidence>
<evidence type="ECO:0000256" key="2">
    <source>
        <dbReference type="ARBA" id="ARBA00022692"/>
    </source>
</evidence>
<reference evidence="7" key="1">
    <citation type="submission" date="2021-06" db="EMBL/GenBank/DDBJ databases">
        <authorList>
            <person name="Huq M.A."/>
        </authorList>
    </citation>
    <scope>NUCLEOTIDE SEQUENCE</scope>
    <source>
        <strain evidence="7">MAH-26</strain>
    </source>
</reference>
<sequence>MEKITVQTSLNIELEFESAPFHKRFFAMIIDWFIIGAYFYITSKIIDSFNTDSTSENLPLLYNLSGLQMIFYLPALLYHLVCESLMNGQSLGKKACQVRVISDNGGRAAFHQLVLRWLLRFVDITFVLPGLISYMSTKKNQRLGDLAAGTMVIDTKLTSDLNETVFFELGDDYKPRYTNVLRLSDRDMNLVKGVLDAAVKQNNTALLYRTTAKIREVLGIQEYEDDVTFLETILKDYNYLSNQN</sequence>
<comment type="subcellular location">
    <subcellularLocation>
        <location evidence="1">Membrane</location>
        <topology evidence="1">Multi-pass membrane protein</topology>
    </subcellularLocation>
</comment>
<dbReference type="RefSeq" id="WP_217793425.1">
    <property type="nucleotide sequence ID" value="NZ_JAHSPG010000015.1"/>
</dbReference>
<organism evidence="7 8">
    <name type="scientific">Pinibacter aurantiacus</name>
    <dbReference type="NCBI Taxonomy" id="2851599"/>
    <lineage>
        <taxon>Bacteria</taxon>
        <taxon>Pseudomonadati</taxon>
        <taxon>Bacteroidota</taxon>
        <taxon>Chitinophagia</taxon>
        <taxon>Chitinophagales</taxon>
        <taxon>Chitinophagaceae</taxon>
        <taxon>Pinibacter</taxon>
    </lineage>
</organism>
<comment type="caution">
    <text evidence="7">The sequence shown here is derived from an EMBL/GenBank/DDBJ whole genome shotgun (WGS) entry which is preliminary data.</text>
</comment>
<dbReference type="PANTHER" id="PTHR38480:SF1">
    <property type="entry name" value="SLR0254 PROTEIN"/>
    <property type="match status" value="1"/>
</dbReference>
<protein>
    <submittedName>
        <fullName evidence="7">RDD family protein</fullName>
    </submittedName>
</protein>
<keyword evidence="8" id="KW-1185">Reference proteome</keyword>
<dbReference type="EMBL" id="JAHSPG010000015">
    <property type="protein sequence ID" value="MBV4359344.1"/>
    <property type="molecule type" value="Genomic_DNA"/>
</dbReference>
<evidence type="ECO:0000256" key="4">
    <source>
        <dbReference type="ARBA" id="ARBA00023136"/>
    </source>
</evidence>
<dbReference type="PANTHER" id="PTHR38480">
    <property type="entry name" value="SLR0254 PROTEIN"/>
    <property type="match status" value="1"/>
</dbReference>
<feature type="transmembrane region" description="Helical" evidence="5">
    <location>
        <begin position="117"/>
        <end position="135"/>
    </location>
</feature>
<evidence type="ECO:0000256" key="3">
    <source>
        <dbReference type="ARBA" id="ARBA00022989"/>
    </source>
</evidence>
<dbReference type="AlphaFoldDB" id="A0A9E2W5W4"/>
<evidence type="ECO:0000313" key="8">
    <source>
        <dbReference type="Proteomes" id="UP000812270"/>
    </source>
</evidence>
<dbReference type="InterPro" id="IPR010432">
    <property type="entry name" value="RDD"/>
</dbReference>
<name>A0A9E2W5W4_9BACT</name>
<evidence type="ECO:0000259" key="6">
    <source>
        <dbReference type="Pfam" id="PF06271"/>
    </source>
</evidence>
<dbReference type="Pfam" id="PF06271">
    <property type="entry name" value="RDD"/>
    <property type="match status" value="1"/>
</dbReference>
<keyword evidence="2 5" id="KW-0812">Transmembrane</keyword>
<dbReference type="GO" id="GO:0016020">
    <property type="term" value="C:membrane"/>
    <property type="evidence" value="ECO:0007669"/>
    <property type="project" value="UniProtKB-SubCell"/>
</dbReference>
<feature type="domain" description="RDD" evidence="6">
    <location>
        <begin position="19"/>
        <end position="149"/>
    </location>
</feature>
<keyword evidence="3 5" id="KW-1133">Transmembrane helix</keyword>
<accession>A0A9E2W5W4</accession>
<evidence type="ECO:0000313" key="7">
    <source>
        <dbReference type="EMBL" id="MBV4359344.1"/>
    </source>
</evidence>
<dbReference type="Proteomes" id="UP000812270">
    <property type="component" value="Unassembled WGS sequence"/>
</dbReference>
<proteinExistence type="predicted"/>
<feature type="transmembrane region" description="Helical" evidence="5">
    <location>
        <begin position="21"/>
        <end position="41"/>
    </location>
</feature>
<feature type="transmembrane region" description="Helical" evidence="5">
    <location>
        <begin position="61"/>
        <end position="81"/>
    </location>
</feature>
<gene>
    <name evidence="7" type="ORF">KTO63_19400</name>
</gene>
<evidence type="ECO:0000256" key="5">
    <source>
        <dbReference type="SAM" id="Phobius"/>
    </source>
</evidence>